<feature type="region of interest" description="Disordered" evidence="1">
    <location>
        <begin position="40"/>
        <end position="82"/>
    </location>
</feature>
<evidence type="ECO:0000313" key="4">
    <source>
        <dbReference type="Proteomes" id="UP001497623"/>
    </source>
</evidence>
<keyword evidence="4" id="KW-1185">Reference proteome</keyword>
<protein>
    <submittedName>
        <fullName evidence="3">Uncharacterized protein</fullName>
    </submittedName>
</protein>
<sequence length="252" mass="28023">RSRTWPLVYTEQVTVKMKSIMLLVVLLLLSGTSLGDQPQNSYNPPINYQSPPSGYGPSPKPPSGYGPPPKAPSGYGPPPKGHHEQCYAEKCTDAIIITKTGFNTRVVTETIPSIVPVYSQSLTTTIYSTDITQVKTACIPVPTVIYNVEFHTVSSVFYVDECIPTKRTRVVTNYIPSSIPVTINQCLQSQVYHTVPSINIQTREVPVTTFYLTGSVKQWTTYEPTSTSEYHPICTESMKCERGYGYTQSPYY</sequence>
<evidence type="ECO:0000256" key="2">
    <source>
        <dbReference type="SAM" id="SignalP"/>
    </source>
</evidence>
<feature type="signal peptide" evidence="2">
    <location>
        <begin position="1"/>
        <end position="35"/>
    </location>
</feature>
<comment type="caution">
    <text evidence="3">The sequence shown here is derived from an EMBL/GenBank/DDBJ whole genome shotgun (WGS) entry which is preliminary data.</text>
</comment>
<feature type="compositionally biased region" description="Pro residues" evidence="1">
    <location>
        <begin position="58"/>
        <end position="79"/>
    </location>
</feature>
<feature type="non-terminal residue" evidence="3">
    <location>
        <position position="1"/>
    </location>
</feature>
<dbReference type="AlphaFoldDB" id="A0AAV2Q6N3"/>
<feature type="chain" id="PRO_5043405055" evidence="2">
    <location>
        <begin position="36"/>
        <end position="252"/>
    </location>
</feature>
<reference evidence="3 4" key="1">
    <citation type="submission" date="2024-05" db="EMBL/GenBank/DDBJ databases">
        <authorList>
            <person name="Wallberg A."/>
        </authorList>
    </citation>
    <scope>NUCLEOTIDE SEQUENCE [LARGE SCALE GENOMIC DNA]</scope>
</reference>
<dbReference type="Proteomes" id="UP001497623">
    <property type="component" value="Unassembled WGS sequence"/>
</dbReference>
<gene>
    <name evidence="3" type="ORF">MNOR_LOCUS7633</name>
</gene>
<keyword evidence="2" id="KW-0732">Signal</keyword>
<evidence type="ECO:0000256" key="1">
    <source>
        <dbReference type="SAM" id="MobiDB-lite"/>
    </source>
</evidence>
<accession>A0AAV2Q6N3</accession>
<proteinExistence type="predicted"/>
<feature type="compositionally biased region" description="Polar residues" evidence="1">
    <location>
        <begin position="40"/>
        <end position="49"/>
    </location>
</feature>
<dbReference type="EMBL" id="CAXKWB010003400">
    <property type="protein sequence ID" value="CAL4069100.1"/>
    <property type="molecule type" value="Genomic_DNA"/>
</dbReference>
<organism evidence="3 4">
    <name type="scientific">Meganyctiphanes norvegica</name>
    <name type="common">Northern krill</name>
    <name type="synonym">Thysanopoda norvegica</name>
    <dbReference type="NCBI Taxonomy" id="48144"/>
    <lineage>
        <taxon>Eukaryota</taxon>
        <taxon>Metazoa</taxon>
        <taxon>Ecdysozoa</taxon>
        <taxon>Arthropoda</taxon>
        <taxon>Crustacea</taxon>
        <taxon>Multicrustacea</taxon>
        <taxon>Malacostraca</taxon>
        <taxon>Eumalacostraca</taxon>
        <taxon>Eucarida</taxon>
        <taxon>Euphausiacea</taxon>
        <taxon>Euphausiidae</taxon>
        <taxon>Meganyctiphanes</taxon>
    </lineage>
</organism>
<name>A0AAV2Q6N3_MEGNR</name>
<evidence type="ECO:0000313" key="3">
    <source>
        <dbReference type="EMBL" id="CAL4069100.1"/>
    </source>
</evidence>